<gene>
    <name evidence="4" type="primary">LOC111143406</name>
</gene>
<keyword evidence="2" id="KW-1133">Transmembrane helix</keyword>
<protein>
    <submittedName>
        <fullName evidence="4">Transmembrane protein C1orf162 homolog isoform X2</fullName>
    </submittedName>
</protein>
<feature type="region of interest" description="Disordered" evidence="1">
    <location>
        <begin position="1"/>
        <end position="46"/>
    </location>
</feature>
<dbReference type="InterPro" id="IPR037763">
    <property type="entry name" value="C1orf162"/>
</dbReference>
<reference evidence="4" key="1">
    <citation type="submission" date="2025-08" db="UniProtKB">
        <authorList>
            <consortium name="RefSeq"/>
        </authorList>
    </citation>
    <scope>IDENTIFICATION</scope>
    <source>
        <tissue evidence="4">Blood</tissue>
    </source>
</reference>
<feature type="compositionally biased region" description="Polar residues" evidence="1">
    <location>
        <begin position="32"/>
        <end position="46"/>
    </location>
</feature>
<keyword evidence="2" id="KW-0472">Membrane</keyword>
<organism evidence="3 4">
    <name type="scientific">Enhydra lutris kenyoni</name>
    <name type="common">northern sea otter</name>
    <dbReference type="NCBI Taxonomy" id="391180"/>
    <lineage>
        <taxon>Eukaryota</taxon>
        <taxon>Metazoa</taxon>
        <taxon>Chordata</taxon>
        <taxon>Craniata</taxon>
        <taxon>Vertebrata</taxon>
        <taxon>Euteleostomi</taxon>
        <taxon>Mammalia</taxon>
        <taxon>Eutheria</taxon>
        <taxon>Laurasiatheria</taxon>
        <taxon>Carnivora</taxon>
        <taxon>Caniformia</taxon>
        <taxon>Musteloidea</taxon>
        <taxon>Mustelidae</taxon>
        <taxon>Lutrinae</taxon>
        <taxon>Enhydra</taxon>
    </lineage>
</organism>
<evidence type="ECO:0000256" key="2">
    <source>
        <dbReference type="SAM" id="Phobius"/>
    </source>
</evidence>
<accession>A0A2Y9IW21</accession>
<dbReference type="GeneID" id="111143406"/>
<dbReference type="Proteomes" id="UP000248482">
    <property type="component" value="Unplaced"/>
</dbReference>
<evidence type="ECO:0000313" key="3">
    <source>
        <dbReference type="Proteomes" id="UP000248482"/>
    </source>
</evidence>
<evidence type="ECO:0000256" key="1">
    <source>
        <dbReference type="SAM" id="MobiDB-lite"/>
    </source>
</evidence>
<keyword evidence="2 4" id="KW-0812">Transmembrane</keyword>
<sequence>MPETGKGRKTAVKYEDSMGGWSSKPEPKNDKPSFSTTAPTIASRPCSQEPTKVWFLTRSAPGREIPQEIHESPQLINKRIQHLVLAFFVGVLLTLLLLVLVFLIVKTYRKCHSSPWARDPPLDSHSSRDPPAKLSSPEEALTYASVAFKTLEEKSEHLTEKRSAPLDTVVYAPVKGTDSPYLSSEA</sequence>
<proteinExistence type="predicted"/>
<dbReference type="AlphaFoldDB" id="A0A2Y9IW21"/>
<dbReference type="PANTHER" id="PTHR37997:SF1">
    <property type="entry name" value="TRANSMEMBRANE PROTEIN C1ORF162"/>
    <property type="match status" value="1"/>
</dbReference>
<feature type="transmembrane region" description="Helical" evidence="2">
    <location>
        <begin position="83"/>
        <end position="105"/>
    </location>
</feature>
<name>A0A2Y9IW21_ENHLU</name>
<feature type="region of interest" description="Disordered" evidence="1">
    <location>
        <begin position="113"/>
        <end position="138"/>
    </location>
</feature>
<dbReference type="RefSeq" id="XP_022352827.1">
    <property type="nucleotide sequence ID" value="XM_022497119.1"/>
</dbReference>
<keyword evidence="3" id="KW-1185">Reference proteome</keyword>
<feature type="compositionally biased region" description="Basic and acidic residues" evidence="1">
    <location>
        <begin position="120"/>
        <end position="131"/>
    </location>
</feature>
<dbReference type="PANTHER" id="PTHR37997">
    <property type="entry name" value="TRANSMEMBRANE PROTEIN C1ORF162"/>
    <property type="match status" value="1"/>
</dbReference>
<evidence type="ECO:0000313" key="4">
    <source>
        <dbReference type="RefSeq" id="XP_022352827.1"/>
    </source>
</evidence>